<dbReference type="EMBL" id="HBFX01046753">
    <property type="protein sequence ID" value="CAD8977121.1"/>
    <property type="molecule type" value="Transcribed_RNA"/>
</dbReference>
<proteinExistence type="predicted"/>
<feature type="region of interest" description="Disordered" evidence="1">
    <location>
        <begin position="152"/>
        <end position="189"/>
    </location>
</feature>
<dbReference type="AlphaFoldDB" id="A0A6U5B903"/>
<name>A0A6U5B903_HEMAN</name>
<protein>
    <submittedName>
        <fullName evidence="3">Uncharacterized protein</fullName>
    </submittedName>
</protein>
<reference evidence="3" key="1">
    <citation type="submission" date="2021-01" db="EMBL/GenBank/DDBJ databases">
        <authorList>
            <person name="Corre E."/>
            <person name="Pelletier E."/>
            <person name="Niang G."/>
            <person name="Scheremetjew M."/>
            <person name="Finn R."/>
            <person name="Kale V."/>
            <person name="Holt S."/>
            <person name="Cochrane G."/>
            <person name="Meng A."/>
            <person name="Brown T."/>
            <person name="Cohen L."/>
        </authorList>
    </citation>
    <scope>NUCLEOTIDE SEQUENCE</scope>
    <source>
        <strain evidence="3">CCMP441</strain>
        <strain evidence="4">CCMP644</strain>
    </source>
</reference>
<dbReference type="EMBL" id="HBFK01013834">
    <property type="protein sequence ID" value="CAD8741856.1"/>
    <property type="molecule type" value="Transcribed_RNA"/>
</dbReference>
<evidence type="ECO:0000313" key="3">
    <source>
        <dbReference type="EMBL" id="CAD8741856.1"/>
    </source>
</evidence>
<keyword evidence="2" id="KW-0812">Transmembrane</keyword>
<evidence type="ECO:0000256" key="2">
    <source>
        <dbReference type="SAM" id="Phobius"/>
    </source>
</evidence>
<evidence type="ECO:0000313" key="4">
    <source>
        <dbReference type="EMBL" id="CAD8977121.1"/>
    </source>
</evidence>
<keyword evidence="2" id="KW-1133">Transmembrane helix</keyword>
<accession>A0A6U5B903</accession>
<sequence length="189" mass="20101">MADAWIPVRQGVHVAGHAPTEEETTEGWRERAIRDDSMLRAGLIGAVCTVLMVASAATLARDAGLGTSRIGAVEMLQNAPINISEPLPPQVEAALAREAVKKQATKCAIEITGDATPRHLDEKVRQRVLACVDGFMPAMHVKRKLREAAKQLMGAAHSEDEKQDAASIVEGRGKPSNTASPSPPPPPHA</sequence>
<organism evidence="3">
    <name type="scientific">Hemiselmis andersenii</name>
    <name type="common">Cryptophyte alga</name>
    <dbReference type="NCBI Taxonomy" id="464988"/>
    <lineage>
        <taxon>Eukaryota</taxon>
        <taxon>Cryptophyceae</taxon>
        <taxon>Cryptomonadales</taxon>
        <taxon>Hemiselmidaceae</taxon>
        <taxon>Hemiselmis</taxon>
    </lineage>
</organism>
<gene>
    <name evidence="4" type="ORF">HAND00432_LOCUS28129</name>
    <name evidence="3" type="ORF">HAND1043_LOCUS8349</name>
</gene>
<feature type="transmembrane region" description="Helical" evidence="2">
    <location>
        <begin position="38"/>
        <end position="60"/>
    </location>
</feature>
<keyword evidence="2" id="KW-0472">Membrane</keyword>
<evidence type="ECO:0000256" key="1">
    <source>
        <dbReference type="SAM" id="MobiDB-lite"/>
    </source>
</evidence>